<evidence type="ECO:0000313" key="5">
    <source>
        <dbReference type="Proteomes" id="UP000741360"/>
    </source>
</evidence>
<dbReference type="PANTHER" id="PTHR43048:SF3">
    <property type="entry name" value="METHYLMALONYL-COA EPIMERASE, MITOCHONDRIAL"/>
    <property type="match status" value="1"/>
</dbReference>
<feature type="domain" description="VOC" evidence="3">
    <location>
        <begin position="11"/>
        <end position="139"/>
    </location>
</feature>
<organism evidence="4 5">
    <name type="scientific">Tectimicrobiota bacterium</name>
    <dbReference type="NCBI Taxonomy" id="2528274"/>
    <lineage>
        <taxon>Bacteria</taxon>
        <taxon>Pseudomonadati</taxon>
        <taxon>Nitrospinota/Tectimicrobiota group</taxon>
        <taxon>Candidatus Tectimicrobiota</taxon>
    </lineage>
</organism>
<reference evidence="4" key="1">
    <citation type="submission" date="2020-07" db="EMBL/GenBank/DDBJ databases">
        <title>Huge and variable diversity of episymbiotic CPR bacteria and DPANN archaea in groundwater ecosystems.</title>
        <authorList>
            <person name="He C.Y."/>
            <person name="Keren R."/>
            <person name="Whittaker M."/>
            <person name="Farag I.F."/>
            <person name="Doudna J."/>
            <person name="Cate J.H.D."/>
            <person name="Banfield J.F."/>
        </authorList>
    </citation>
    <scope>NUCLEOTIDE SEQUENCE</scope>
    <source>
        <strain evidence="4">NC_groundwater_717_Ag_S-0.2um_59_8</strain>
    </source>
</reference>
<evidence type="ECO:0000259" key="3">
    <source>
        <dbReference type="PROSITE" id="PS51819"/>
    </source>
</evidence>
<dbReference type="GO" id="GO:0046491">
    <property type="term" value="P:L-methylmalonyl-CoA metabolic process"/>
    <property type="evidence" value="ECO:0007669"/>
    <property type="project" value="TreeGrafter"/>
</dbReference>
<dbReference type="EC" id="5.1.99.1" evidence="4"/>
<dbReference type="InterPro" id="IPR037523">
    <property type="entry name" value="VOC_core"/>
</dbReference>
<evidence type="ECO:0000256" key="1">
    <source>
        <dbReference type="ARBA" id="ARBA00009308"/>
    </source>
</evidence>
<dbReference type="EMBL" id="JACPSX010000142">
    <property type="protein sequence ID" value="MBI3014912.1"/>
    <property type="molecule type" value="Genomic_DNA"/>
</dbReference>
<dbReference type="InterPro" id="IPR017515">
    <property type="entry name" value="MeMalonyl-CoA_epimerase"/>
</dbReference>
<proteinExistence type="inferred from homology"/>
<gene>
    <name evidence="4" type="primary">mce</name>
    <name evidence="4" type="ORF">HYY65_07630</name>
</gene>
<dbReference type="Proteomes" id="UP000741360">
    <property type="component" value="Unassembled WGS sequence"/>
</dbReference>
<keyword evidence="4" id="KW-0413">Isomerase</keyword>
<protein>
    <submittedName>
        <fullName evidence="4">Methylmalonyl-CoA epimerase</fullName>
        <ecNumber evidence="4">5.1.99.1</ecNumber>
    </submittedName>
</protein>
<keyword evidence="2" id="KW-0479">Metal-binding</keyword>
<dbReference type="SUPFAM" id="SSF54593">
    <property type="entry name" value="Glyoxalase/Bleomycin resistance protein/Dihydroxybiphenyl dioxygenase"/>
    <property type="match status" value="1"/>
</dbReference>
<dbReference type="PROSITE" id="PS51819">
    <property type="entry name" value="VOC"/>
    <property type="match status" value="1"/>
</dbReference>
<dbReference type="Pfam" id="PF13669">
    <property type="entry name" value="Glyoxalase_4"/>
    <property type="match status" value="1"/>
</dbReference>
<sequence>MAGSEGIGIKRLHHIGIVVRDLEEAIGRYQARLGLSLSHVEELPGAGVRIAYFPLGGTRLELIQPLDPNSGVARFLSKRGEGMHHLAYAVEDLGRSLDLCRRQEMELIDQVPRPGGEGASVAFLHPRSTGGVLTELIEEKGL</sequence>
<accession>A0A932GQA0</accession>
<evidence type="ECO:0000313" key="4">
    <source>
        <dbReference type="EMBL" id="MBI3014912.1"/>
    </source>
</evidence>
<name>A0A932GQA0_UNCTE</name>
<dbReference type="GO" id="GO:0046872">
    <property type="term" value="F:metal ion binding"/>
    <property type="evidence" value="ECO:0007669"/>
    <property type="project" value="UniProtKB-KW"/>
</dbReference>
<dbReference type="Gene3D" id="3.10.180.10">
    <property type="entry name" value="2,3-Dihydroxybiphenyl 1,2-Dioxygenase, domain 1"/>
    <property type="match status" value="1"/>
</dbReference>
<dbReference type="PANTHER" id="PTHR43048">
    <property type="entry name" value="METHYLMALONYL-COA EPIMERASE"/>
    <property type="match status" value="1"/>
</dbReference>
<dbReference type="InterPro" id="IPR051785">
    <property type="entry name" value="MMCE/EMCE_epimerase"/>
</dbReference>
<dbReference type="AlphaFoldDB" id="A0A932GQA0"/>
<dbReference type="NCBIfam" id="TIGR03081">
    <property type="entry name" value="metmalonyl_epim"/>
    <property type="match status" value="1"/>
</dbReference>
<dbReference type="GO" id="GO:0004493">
    <property type="term" value="F:methylmalonyl-CoA epimerase activity"/>
    <property type="evidence" value="ECO:0007669"/>
    <property type="project" value="UniProtKB-EC"/>
</dbReference>
<dbReference type="CDD" id="cd07249">
    <property type="entry name" value="MMCE"/>
    <property type="match status" value="1"/>
</dbReference>
<evidence type="ECO:0000256" key="2">
    <source>
        <dbReference type="ARBA" id="ARBA00022723"/>
    </source>
</evidence>
<comment type="similarity">
    <text evidence="1">Belongs to the methylmalonyl-CoA epimerase family.</text>
</comment>
<comment type="caution">
    <text evidence="4">The sequence shown here is derived from an EMBL/GenBank/DDBJ whole genome shotgun (WGS) entry which is preliminary data.</text>
</comment>
<dbReference type="InterPro" id="IPR029068">
    <property type="entry name" value="Glyas_Bleomycin-R_OHBP_Dase"/>
</dbReference>